<evidence type="ECO:0000259" key="3">
    <source>
        <dbReference type="PROSITE" id="PS50213"/>
    </source>
</evidence>
<keyword evidence="2" id="KW-0732">Signal</keyword>
<dbReference type="InterPro" id="IPR036378">
    <property type="entry name" value="FAS1_dom_sf"/>
</dbReference>
<dbReference type="Proteomes" id="UP000184330">
    <property type="component" value="Unassembled WGS sequence"/>
</dbReference>
<feature type="chain" id="PRO_5012273271" evidence="2">
    <location>
        <begin position="17"/>
        <end position="481"/>
    </location>
</feature>
<reference evidence="4 5" key="1">
    <citation type="submission" date="2016-03" db="EMBL/GenBank/DDBJ databases">
        <authorList>
            <person name="Ploux O."/>
        </authorList>
    </citation>
    <scope>NUCLEOTIDE SEQUENCE [LARGE SCALE GENOMIC DNA]</scope>
    <source>
        <strain evidence="4 5">UAMH 11012</strain>
    </source>
</reference>
<evidence type="ECO:0000313" key="4">
    <source>
        <dbReference type="EMBL" id="CZR51630.1"/>
    </source>
</evidence>
<evidence type="ECO:0000313" key="5">
    <source>
        <dbReference type="Proteomes" id="UP000184330"/>
    </source>
</evidence>
<dbReference type="Gene3D" id="2.30.180.10">
    <property type="entry name" value="FAS1 domain"/>
    <property type="match status" value="2"/>
</dbReference>
<feature type="region of interest" description="Disordered" evidence="1">
    <location>
        <begin position="116"/>
        <end position="147"/>
    </location>
</feature>
<sequence length="481" mass="53122">MKLITTLLPLAALTSAFVLPDEEMTSQMVLESQKEPQTFLDRIQGGIDNVWSEVEDTFKDAVALGESALDNAINAASETGSNIKNTFECHHSMTKFDTQGWLDSAVSTIEDIEIDWTDDHHGPPHHRPKRPHRGHPPHGHPPHKHLHPNKTVYELINESKYTTKLAKLINEYPDLVEALNGTAANYTVFAPTDKAFEKIPDHHKKPSKELIKKVLAYHVSADFYPAGRVLISHTIPTILGEDAIGGEAQRLRVGFGIPKGLNINFYSKIVAVNIFGTNGVIHGIDSLLLPPPPATTILSLLPGEFSTLLLGLEKTGLFEALKEAPHVGGTLFAPSNFAFKKLGPKINAFLFSSYGEKYLKALLKYHVVANQTLYSDAFYRSTDESHEEGIPKGHFHVDLPTLLDDKSLSIDIARYGGFISIKINGFSSVAVQDGIAKDGVIHVVSSILIPPKTPGAKSEEVEEEMDLEEFKERLETFYKEL</sequence>
<protein>
    <submittedName>
        <fullName evidence="4">Related to Fasciclin domain family protein</fullName>
    </submittedName>
</protein>
<feature type="signal peptide" evidence="2">
    <location>
        <begin position="1"/>
        <end position="16"/>
    </location>
</feature>
<evidence type="ECO:0000256" key="1">
    <source>
        <dbReference type="SAM" id="MobiDB-lite"/>
    </source>
</evidence>
<feature type="compositionally biased region" description="Basic residues" evidence="1">
    <location>
        <begin position="123"/>
        <end position="147"/>
    </location>
</feature>
<feature type="domain" description="FAS1" evidence="3">
    <location>
        <begin position="281"/>
        <end position="448"/>
    </location>
</feature>
<accession>A0A1L7WFS7</accession>
<evidence type="ECO:0000256" key="2">
    <source>
        <dbReference type="SAM" id="SignalP"/>
    </source>
</evidence>
<dbReference type="PANTHER" id="PTHR10900">
    <property type="entry name" value="PERIOSTIN-RELATED"/>
    <property type="match status" value="1"/>
</dbReference>
<gene>
    <name evidence="4" type="ORF">PAC_01507</name>
</gene>
<dbReference type="PROSITE" id="PS50213">
    <property type="entry name" value="FAS1"/>
    <property type="match status" value="2"/>
</dbReference>
<dbReference type="SUPFAM" id="SSF82153">
    <property type="entry name" value="FAS1 domain"/>
    <property type="match status" value="2"/>
</dbReference>
<dbReference type="Pfam" id="PF02469">
    <property type="entry name" value="Fasciclin"/>
    <property type="match status" value="2"/>
</dbReference>
<feature type="domain" description="FAS1" evidence="3">
    <location>
        <begin position="149"/>
        <end position="288"/>
    </location>
</feature>
<dbReference type="InterPro" id="IPR000782">
    <property type="entry name" value="FAS1_domain"/>
</dbReference>
<dbReference type="AlphaFoldDB" id="A0A1L7WFS7"/>
<dbReference type="SMART" id="SM00554">
    <property type="entry name" value="FAS1"/>
    <property type="match status" value="2"/>
</dbReference>
<keyword evidence="5" id="KW-1185">Reference proteome</keyword>
<dbReference type="EMBL" id="FJOG01000002">
    <property type="protein sequence ID" value="CZR51630.1"/>
    <property type="molecule type" value="Genomic_DNA"/>
</dbReference>
<dbReference type="OrthoDB" id="7700931at2759"/>
<organism evidence="4 5">
    <name type="scientific">Phialocephala subalpina</name>
    <dbReference type="NCBI Taxonomy" id="576137"/>
    <lineage>
        <taxon>Eukaryota</taxon>
        <taxon>Fungi</taxon>
        <taxon>Dikarya</taxon>
        <taxon>Ascomycota</taxon>
        <taxon>Pezizomycotina</taxon>
        <taxon>Leotiomycetes</taxon>
        <taxon>Helotiales</taxon>
        <taxon>Mollisiaceae</taxon>
        <taxon>Phialocephala</taxon>
        <taxon>Phialocephala fortinii species complex</taxon>
    </lineage>
</organism>
<dbReference type="InterPro" id="IPR050904">
    <property type="entry name" value="Adhesion/Biosynth-related"/>
</dbReference>
<dbReference type="STRING" id="576137.A0A1L7WFS7"/>
<proteinExistence type="predicted"/>
<name>A0A1L7WFS7_9HELO</name>
<dbReference type="PANTHER" id="PTHR10900:SF125">
    <property type="entry name" value="FAS1 DOMAIN-CONTAINING PROTEIN YLR001C"/>
    <property type="match status" value="1"/>
</dbReference>
<dbReference type="FunFam" id="2.30.180.10:FF:000042">
    <property type="entry name" value="Fasciclin domain family"/>
    <property type="match status" value="1"/>
</dbReference>